<dbReference type="InterPro" id="IPR001810">
    <property type="entry name" value="F-box_dom"/>
</dbReference>
<protein>
    <submittedName>
        <fullName evidence="2">Putative F-box domain-containing protein</fullName>
    </submittedName>
</protein>
<sequence>MEEEICTTSAHRVCSIEDLLSKILAGLPLGSLRLSKSVCKRWLHLITGPSFNLLRSRRWSWGD</sequence>
<organism evidence="2 3">
    <name type="scientific">Helianthus annuus</name>
    <name type="common">Common sunflower</name>
    <dbReference type="NCBI Taxonomy" id="4232"/>
    <lineage>
        <taxon>Eukaryota</taxon>
        <taxon>Viridiplantae</taxon>
        <taxon>Streptophyta</taxon>
        <taxon>Embryophyta</taxon>
        <taxon>Tracheophyta</taxon>
        <taxon>Spermatophyta</taxon>
        <taxon>Magnoliopsida</taxon>
        <taxon>eudicotyledons</taxon>
        <taxon>Gunneridae</taxon>
        <taxon>Pentapetalae</taxon>
        <taxon>asterids</taxon>
        <taxon>campanulids</taxon>
        <taxon>Asterales</taxon>
        <taxon>Asteraceae</taxon>
        <taxon>Asteroideae</taxon>
        <taxon>Heliantheae alliance</taxon>
        <taxon>Heliantheae</taxon>
        <taxon>Helianthus</taxon>
    </lineage>
</organism>
<dbReference type="InterPro" id="IPR036047">
    <property type="entry name" value="F-box-like_dom_sf"/>
</dbReference>
<dbReference type="InParanoid" id="A0A251UBZ1"/>
<proteinExistence type="predicted"/>
<gene>
    <name evidence="2" type="ORF">HannXRQ_Chr07g0194601</name>
</gene>
<evidence type="ECO:0000313" key="2">
    <source>
        <dbReference type="EMBL" id="OTG20573.1"/>
    </source>
</evidence>
<dbReference type="AlphaFoldDB" id="A0A251UBZ1"/>
<accession>A0A251UBZ1</accession>
<dbReference type="EMBL" id="CM007896">
    <property type="protein sequence ID" value="OTG20573.1"/>
    <property type="molecule type" value="Genomic_DNA"/>
</dbReference>
<keyword evidence="3" id="KW-1185">Reference proteome</keyword>
<dbReference type="Pfam" id="PF00646">
    <property type="entry name" value="F-box"/>
    <property type="match status" value="1"/>
</dbReference>
<feature type="domain" description="F-box" evidence="1">
    <location>
        <begin position="17"/>
        <end position="52"/>
    </location>
</feature>
<evidence type="ECO:0000313" key="3">
    <source>
        <dbReference type="Proteomes" id="UP000215914"/>
    </source>
</evidence>
<name>A0A251UBZ1_HELAN</name>
<evidence type="ECO:0000259" key="1">
    <source>
        <dbReference type="Pfam" id="PF00646"/>
    </source>
</evidence>
<reference evidence="3" key="1">
    <citation type="journal article" date="2017" name="Nature">
        <title>The sunflower genome provides insights into oil metabolism, flowering and Asterid evolution.</title>
        <authorList>
            <person name="Badouin H."/>
            <person name="Gouzy J."/>
            <person name="Grassa C.J."/>
            <person name="Murat F."/>
            <person name="Staton S.E."/>
            <person name="Cottret L."/>
            <person name="Lelandais-Briere C."/>
            <person name="Owens G.L."/>
            <person name="Carrere S."/>
            <person name="Mayjonade B."/>
            <person name="Legrand L."/>
            <person name="Gill N."/>
            <person name="Kane N.C."/>
            <person name="Bowers J.E."/>
            <person name="Hubner S."/>
            <person name="Bellec A."/>
            <person name="Berard A."/>
            <person name="Berges H."/>
            <person name="Blanchet N."/>
            <person name="Boniface M.C."/>
            <person name="Brunel D."/>
            <person name="Catrice O."/>
            <person name="Chaidir N."/>
            <person name="Claudel C."/>
            <person name="Donnadieu C."/>
            <person name="Faraut T."/>
            <person name="Fievet G."/>
            <person name="Helmstetter N."/>
            <person name="King M."/>
            <person name="Knapp S.J."/>
            <person name="Lai Z."/>
            <person name="Le Paslier M.C."/>
            <person name="Lippi Y."/>
            <person name="Lorenzon L."/>
            <person name="Mandel J.R."/>
            <person name="Marage G."/>
            <person name="Marchand G."/>
            <person name="Marquand E."/>
            <person name="Bret-Mestries E."/>
            <person name="Morien E."/>
            <person name="Nambeesan S."/>
            <person name="Nguyen T."/>
            <person name="Pegot-Espagnet P."/>
            <person name="Pouilly N."/>
            <person name="Raftis F."/>
            <person name="Sallet E."/>
            <person name="Schiex T."/>
            <person name="Thomas J."/>
            <person name="Vandecasteele C."/>
            <person name="Vares D."/>
            <person name="Vear F."/>
            <person name="Vautrin S."/>
            <person name="Crespi M."/>
            <person name="Mangin B."/>
            <person name="Burke J.M."/>
            <person name="Salse J."/>
            <person name="Munos S."/>
            <person name="Vincourt P."/>
            <person name="Rieseberg L.H."/>
            <person name="Langlade N.B."/>
        </authorList>
    </citation>
    <scope>NUCLEOTIDE SEQUENCE [LARGE SCALE GENOMIC DNA]</scope>
    <source>
        <strain evidence="3">cv. SF193</strain>
    </source>
</reference>
<dbReference type="SUPFAM" id="SSF81383">
    <property type="entry name" value="F-box domain"/>
    <property type="match status" value="1"/>
</dbReference>
<dbReference type="Proteomes" id="UP000215914">
    <property type="component" value="Chromosome 7"/>
</dbReference>